<dbReference type="Proteomes" id="UP000887574">
    <property type="component" value="Unplaced"/>
</dbReference>
<feature type="region of interest" description="Disordered" evidence="1">
    <location>
        <begin position="778"/>
        <end position="821"/>
    </location>
</feature>
<reference evidence="3" key="1">
    <citation type="submission" date="2022-11" db="UniProtKB">
        <authorList>
            <consortium name="WormBaseParasite"/>
        </authorList>
    </citation>
    <scope>IDENTIFICATION</scope>
</reference>
<proteinExistence type="predicted"/>
<dbReference type="WBParaSite" id="jg3999">
    <property type="protein sequence ID" value="jg3999"/>
    <property type="gene ID" value="jg3999"/>
</dbReference>
<feature type="compositionally biased region" description="Low complexity" evidence="1">
    <location>
        <begin position="748"/>
        <end position="759"/>
    </location>
</feature>
<keyword evidence="2" id="KW-1185">Reference proteome</keyword>
<evidence type="ECO:0000313" key="2">
    <source>
        <dbReference type="Proteomes" id="UP000887574"/>
    </source>
</evidence>
<sequence length="821" mass="93921">MVSSEQFYSSTTLWIICHRIAKHREGDLNESDLVQFYEETSARQDQDENCLPTKALMVLMKAHEALEKHRNVTKKRADFLRFFLDELAETMSLPAVKSAIASDRKYLAIVENVQVEVYQCINCAFGESKSLRKYDDHASQCKWRADWNLAKTILPLLLPSHCLWIFKFVLEVEPTLEAQLLDFCKQPPVMELREVTDPDGIALEYAEEYQTDEDPRNILSIQSRQYLCDVSEDRKDQLSLSAKCLYLSSLAQHRNNINTPNQDMMRMIRCCLAIANPYLDSQLQSSVWYMYARNLANEYIMLPSHELVDQQDFCEAHLDIATITYQVRTRIKRFSARSDVEEEKRRKARAKMDGMLLKCRVHFELARKHNDSQLKSLGCPLISWLRLLKNWVKLRKRYKIHRSKQINFEPLEIHYKLHSYALKKVNEWKNMNKFQLKSSLHSSLSTLHTLSAIYSCLPVMELRPKLPGQTCLWKSQLLHYSNAPPTVNKNSLATDVLATVDNLVDAVSQQLQIQSTCMYAFETIMAKFPHYKACYRMAKLAFVKGDYKACTAAAKKRGNTTVPPINSSTSLFENVVEISRADIERSGSYAYHIHKIFNLAIISTYKCNDLGRLVLLLSSLATIRNEEQAPDKMGREDIRGLQTKCSNAITKIAPLPKMSTDKLLHNCSLLQDLLRKLKKETMSTNRQQHAEQAARMPQEQEHPTQQLQPAPVEKRNTSPLPLPHATNKIAVITIPETPPRPSTITDHAATATTSASSTSQEHSDLRNVIKQHLLLHRSRKQQHEPAKKAVKRALDGCQTSPDKQQHNGNQSAGGGAPQPRR</sequence>
<organism evidence="2 3">
    <name type="scientific">Ditylenchus dipsaci</name>
    <dbReference type="NCBI Taxonomy" id="166011"/>
    <lineage>
        <taxon>Eukaryota</taxon>
        <taxon>Metazoa</taxon>
        <taxon>Ecdysozoa</taxon>
        <taxon>Nematoda</taxon>
        <taxon>Chromadorea</taxon>
        <taxon>Rhabditida</taxon>
        <taxon>Tylenchina</taxon>
        <taxon>Tylenchomorpha</taxon>
        <taxon>Sphaerularioidea</taxon>
        <taxon>Anguinidae</taxon>
        <taxon>Anguininae</taxon>
        <taxon>Ditylenchus</taxon>
    </lineage>
</organism>
<accession>A0A915EB69</accession>
<protein>
    <submittedName>
        <fullName evidence="3">Uncharacterized protein</fullName>
    </submittedName>
</protein>
<evidence type="ECO:0000256" key="1">
    <source>
        <dbReference type="SAM" id="MobiDB-lite"/>
    </source>
</evidence>
<feature type="compositionally biased region" description="Gly residues" evidence="1">
    <location>
        <begin position="811"/>
        <end position="821"/>
    </location>
</feature>
<feature type="compositionally biased region" description="Polar residues" evidence="1">
    <location>
        <begin position="797"/>
        <end position="810"/>
    </location>
</feature>
<evidence type="ECO:0000313" key="3">
    <source>
        <dbReference type="WBParaSite" id="jg3999"/>
    </source>
</evidence>
<name>A0A915EB69_9BILA</name>
<dbReference type="AlphaFoldDB" id="A0A915EB69"/>
<feature type="region of interest" description="Disordered" evidence="1">
    <location>
        <begin position="681"/>
        <end position="764"/>
    </location>
</feature>